<dbReference type="Pfam" id="PF07454">
    <property type="entry name" value="SpoIIP"/>
    <property type="match status" value="1"/>
</dbReference>
<dbReference type="NCBIfam" id="TIGR02867">
    <property type="entry name" value="spore_II_P"/>
    <property type="match status" value="1"/>
</dbReference>
<comment type="caution">
    <text evidence="2">The sequence shown here is derived from an EMBL/GenBank/DDBJ whole genome shotgun (WGS) entry which is preliminary data.</text>
</comment>
<name>A0A9D2BDN3_9FIRM</name>
<sequence>MGQSFGRRGRLVEIALVFVFVILWLTLVTDSRPGQGSLWASVREKVPLRMEIVQDACVNFFVEARNEMTPILSYEDYLGENSFFVPMLRYALQREMFPLQQYSVDYWEGSDRFSSLYSDRVPEYFMEADDASVESKKKDPGTMETTGKGESYTIKELSDYDFLLKHFYIVDGTTTMTKEDLDGEKLVQKDLSVSLPEEDSGEEPLVLIYHTHGSETYRKDKGKTGSVLDVGKALKKELESYGIPVAHDTTIYDQVNGELDRNAAYDYAGDSVEAFLEKNPSVKVVLDLHRDSVEDSIHLVTDVNGKDTAQIMFFNGVSRLKSGPLSYLPNPNKSGNLAFSLQMQLLAAKYYPDFTRKIYIKGYRYNLHLAERAVLIEVGAQNNTVSEAKNAMKPLAEILYRLLSGEKAYKE</sequence>
<reference evidence="2" key="2">
    <citation type="submission" date="2021-04" db="EMBL/GenBank/DDBJ databases">
        <authorList>
            <person name="Gilroy R."/>
        </authorList>
    </citation>
    <scope>NUCLEOTIDE SEQUENCE</scope>
    <source>
        <strain evidence="2">ChiSxjej3B15-1167</strain>
    </source>
</reference>
<keyword evidence="1" id="KW-0472">Membrane</keyword>
<keyword evidence="1" id="KW-0812">Transmembrane</keyword>
<reference evidence="2" key="1">
    <citation type="journal article" date="2021" name="PeerJ">
        <title>Extensive microbial diversity within the chicken gut microbiome revealed by metagenomics and culture.</title>
        <authorList>
            <person name="Gilroy R."/>
            <person name="Ravi A."/>
            <person name="Getino M."/>
            <person name="Pursley I."/>
            <person name="Horton D.L."/>
            <person name="Alikhan N.F."/>
            <person name="Baker D."/>
            <person name="Gharbi K."/>
            <person name="Hall N."/>
            <person name="Watson M."/>
            <person name="Adriaenssens E.M."/>
            <person name="Foster-Nyarko E."/>
            <person name="Jarju S."/>
            <person name="Secka A."/>
            <person name="Antonio M."/>
            <person name="Oren A."/>
            <person name="Chaudhuri R.R."/>
            <person name="La Ragione R."/>
            <person name="Hildebrand F."/>
            <person name="Pallen M.J."/>
        </authorList>
    </citation>
    <scope>NUCLEOTIDE SEQUENCE</scope>
    <source>
        <strain evidence="2">ChiSxjej3B15-1167</strain>
    </source>
</reference>
<dbReference type="EMBL" id="DXEQ01000119">
    <property type="protein sequence ID" value="HIX72208.1"/>
    <property type="molecule type" value="Genomic_DNA"/>
</dbReference>
<proteinExistence type="predicted"/>
<dbReference type="AlphaFoldDB" id="A0A9D2BDN3"/>
<keyword evidence="1" id="KW-1133">Transmembrane helix</keyword>
<gene>
    <name evidence="2" type="ORF">H9849_04230</name>
</gene>
<dbReference type="InterPro" id="IPR010897">
    <property type="entry name" value="Spore_II_P"/>
</dbReference>
<evidence type="ECO:0000313" key="3">
    <source>
        <dbReference type="Proteomes" id="UP000886805"/>
    </source>
</evidence>
<organism evidence="2 3">
    <name type="scientific">Candidatus Anaerobutyricum stercoripullorum</name>
    <dbReference type="NCBI Taxonomy" id="2838456"/>
    <lineage>
        <taxon>Bacteria</taxon>
        <taxon>Bacillati</taxon>
        <taxon>Bacillota</taxon>
        <taxon>Clostridia</taxon>
        <taxon>Lachnospirales</taxon>
        <taxon>Lachnospiraceae</taxon>
        <taxon>Anaerobutyricum</taxon>
    </lineage>
</organism>
<accession>A0A9D2BDN3</accession>
<evidence type="ECO:0000256" key="1">
    <source>
        <dbReference type="SAM" id="Phobius"/>
    </source>
</evidence>
<feature type="transmembrane region" description="Helical" evidence="1">
    <location>
        <begin position="12"/>
        <end position="29"/>
    </location>
</feature>
<dbReference type="Proteomes" id="UP000886805">
    <property type="component" value="Unassembled WGS sequence"/>
</dbReference>
<protein>
    <submittedName>
        <fullName evidence="2">Stage II sporulation protein P</fullName>
    </submittedName>
</protein>
<evidence type="ECO:0000313" key="2">
    <source>
        <dbReference type="EMBL" id="HIX72208.1"/>
    </source>
</evidence>